<dbReference type="GO" id="GO:0009231">
    <property type="term" value="P:riboflavin biosynthetic process"/>
    <property type="evidence" value="ECO:0007669"/>
    <property type="project" value="UniProtKB-KW"/>
</dbReference>
<evidence type="ECO:0000256" key="18">
    <source>
        <dbReference type="PIRSR" id="PIRSR006769-3"/>
    </source>
</evidence>
<accession>A0A9D1KPD0</accession>
<dbReference type="SUPFAM" id="SSF53927">
    <property type="entry name" value="Cytidine deaminase-like"/>
    <property type="match status" value="1"/>
</dbReference>
<feature type="binding site" evidence="17">
    <location>
        <position position="201"/>
    </location>
    <ligand>
        <name>substrate</name>
    </ligand>
</feature>
<dbReference type="SUPFAM" id="SSF53597">
    <property type="entry name" value="Dihydrofolate reductase-like"/>
    <property type="match status" value="1"/>
</dbReference>
<dbReference type="Pfam" id="PF01872">
    <property type="entry name" value="RibD_C"/>
    <property type="match status" value="1"/>
</dbReference>
<evidence type="ECO:0000256" key="11">
    <source>
        <dbReference type="ARBA" id="ARBA00023002"/>
    </source>
</evidence>
<organism evidence="20 21">
    <name type="scientific">Candidatus Ornithomonoglobus intestinigallinarum</name>
    <dbReference type="NCBI Taxonomy" id="2840894"/>
    <lineage>
        <taxon>Bacteria</taxon>
        <taxon>Bacillati</taxon>
        <taxon>Bacillota</taxon>
        <taxon>Clostridia</taxon>
        <taxon>Candidatus Ornithomonoglobus</taxon>
    </lineage>
</organism>
<feature type="domain" description="CMP/dCMP-type deaminase" evidence="19">
    <location>
        <begin position="1"/>
        <end position="120"/>
    </location>
</feature>
<reference evidence="20" key="1">
    <citation type="submission" date="2020-10" db="EMBL/GenBank/DDBJ databases">
        <authorList>
            <person name="Gilroy R."/>
        </authorList>
    </citation>
    <scope>NUCLEOTIDE SEQUENCE</scope>
    <source>
        <strain evidence="20">CHK181-108</strain>
    </source>
</reference>
<proteinExistence type="inferred from homology"/>
<dbReference type="CDD" id="cd01284">
    <property type="entry name" value="Riboflavin_deaminase-reductase"/>
    <property type="match status" value="1"/>
</dbReference>
<dbReference type="Gene3D" id="3.40.140.10">
    <property type="entry name" value="Cytidine Deaminase, domain 2"/>
    <property type="match status" value="1"/>
</dbReference>
<dbReference type="GO" id="GO:0050661">
    <property type="term" value="F:NADP binding"/>
    <property type="evidence" value="ECO:0007669"/>
    <property type="project" value="InterPro"/>
</dbReference>
<evidence type="ECO:0000259" key="19">
    <source>
        <dbReference type="PROSITE" id="PS51747"/>
    </source>
</evidence>
<evidence type="ECO:0000256" key="5">
    <source>
        <dbReference type="ARBA" id="ARBA00007417"/>
    </source>
</evidence>
<keyword evidence="8 15" id="KW-0378">Hydrolase</keyword>
<keyword evidence="10 15" id="KW-0521">NADP</keyword>
<evidence type="ECO:0000256" key="8">
    <source>
        <dbReference type="ARBA" id="ARBA00022801"/>
    </source>
</evidence>
<dbReference type="PIRSF" id="PIRSF006769">
    <property type="entry name" value="RibD"/>
    <property type="match status" value="1"/>
</dbReference>
<feature type="binding site" evidence="17">
    <location>
        <position position="197"/>
    </location>
    <ligand>
        <name>NADP(+)</name>
        <dbReference type="ChEBI" id="CHEBI:58349"/>
    </ligand>
</feature>
<evidence type="ECO:0000256" key="6">
    <source>
        <dbReference type="ARBA" id="ARBA00022619"/>
    </source>
</evidence>
<protein>
    <recommendedName>
        <fullName evidence="15">Riboflavin biosynthesis protein RibD</fullName>
    </recommendedName>
    <domain>
        <recommendedName>
            <fullName evidence="15">Diaminohydroxyphosphoribosylaminopyrimidine deaminase</fullName>
            <shortName evidence="15">DRAP deaminase</shortName>
            <ecNumber evidence="15">3.5.4.26</ecNumber>
        </recommendedName>
        <alternativeName>
            <fullName evidence="15">Riboflavin-specific deaminase</fullName>
        </alternativeName>
    </domain>
    <domain>
        <recommendedName>
            <fullName evidence="15">5-amino-6-(5-phosphoribosylamino)uracil reductase</fullName>
            <ecNumber evidence="15">1.1.1.193</ecNumber>
        </recommendedName>
        <alternativeName>
            <fullName evidence="15">HTP reductase</fullName>
        </alternativeName>
    </domain>
</protein>
<keyword evidence="7 15" id="KW-0479">Metal-binding</keyword>
<dbReference type="InterPro" id="IPR002125">
    <property type="entry name" value="CMP_dCMP_dom"/>
</dbReference>
<evidence type="ECO:0000256" key="3">
    <source>
        <dbReference type="ARBA" id="ARBA00004910"/>
    </source>
</evidence>
<dbReference type="InterPro" id="IPR004794">
    <property type="entry name" value="Eubact_RibD"/>
</dbReference>
<feature type="binding site" evidence="17">
    <location>
        <position position="165"/>
    </location>
    <ligand>
        <name>substrate</name>
    </ligand>
</feature>
<dbReference type="InterPro" id="IPR002734">
    <property type="entry name" value="RibDG_C"/>
</dbReference>
<dbReference type="AlphaFoldDB" id="A0A9D1KPD0"/>
<gene>
    <name evidence="20" type="primary">ribD</name>
    <name evidence="20" type="ORF">IAA60_06080</name>
</gene>
<dbReference type="Gene3D" id="3.40.430.10">
    <property type="entry name" value="Dihydrofolate Reductase, subunit A"/>
    <property type="match status" value="1"/>
</dbReference>
<dbReference type="InterPro" id="IPR024072">
    <property type="entry name" value="DHFR-like_dom_sf"/>
</dbReference>
<feature type="binding site" evidence="17">
    <location>
        <begin position="291"/>
        <end position="297"/>
    </location>
    <ligand>
        <name>NADP(+)</name>
        <dbReference type="ChEBI" id="CHEBI:58349"/>
    </ligand>
</feature>
<feature type="binding site" evidence="17">
    <location>
        <position position="181"/>
    </location>
    <ligand>
        <name>substrate</name>
    </ligand>
</feature>
<evidence type="ECO:0000313" key="20">
    <source>
        <dbReference type="EMBL" id="HIT85458.1"/>
    </source>
</evidence>
<dbReference type="PANTHER" id="PTHR38011">
    <property type="entry name" value="DIHYDROFOLATE REDUCTASE FAMILY PROTEIN (AFU_ORTHOLOGUE AFUA_8G06820)"/>
    <property type="match status" value="1"/>
</dbReference>
<dbReference type="GO" id="GO:0008270">
    <property type="term" value="F:zinc ion binding"/>
    <property type="evidence" value="ECO:0007669"/>
    <property type="project" value="InterPro"/>
</dbReference>
<feature type="binding site" evidence="18">
    <location>
        <position position="81"/>
    </location>
    <ligand>
        <name>Zn(2+)</name>
        <dbReference type="ChEBI" id="CHEBI:29105"/>
        <note>catalytic</note>
    </ligand>
</feature>
<evidence type="ECO:0000256" key="17">
    <source>
        <dbReference type="PIRSR" id="PIRSR006769-2"/>
    </source>
</evidence>
<feature type="binding site" evidence="17">
    <location>
        <position position="218"/>
    </location>
    <ligand>
        <name>NADP(+)</name>
        <dbReference type="ChEBI" id="CHEBI:58349"/>
    </ligand>
</feature>
<reference evidence="20" key="2">
    <citation type="journal article" date="2021" name="PeerJ">
        <title>Extensive microbial diversity within the chicken gut microbiome revealed by metagenomics and culture.</title>
        <authorList>
            <person name="Gilroy R."/>
            <person name="Ravi A."/>
            <person name="Getino M."/>
            <person name="Pursley I."/>
            <person name="Horton D.L."/>
            <person name="Alikhan N.F."/>
            <person name="Baker D."/>
            <person name="Gharbi K."/>
            <person name="Hall N."/>
            <person name="Watson M."/>
            <person name="Adriaenssens E.M."/>
            <person name="Foster-Nyarko E."/>
            <person name="Jarju S."/>
            <person name="Secka A."/>
            <person name="Antonio M."/>
            <person name="Oren A."/>
            <person name="Chaudhuri R.R."/>
            <person name="La Ragione R."/>
            <person name="Hildebrand F."/>
            <person name="Pallen M.J."/>
        </authorList>
    </citation>
    <scope>NUCLEOTIDE SEQUENCE</scope>
    <source>
        <strain evidence="20">CHK181-108</strain>
    </source>
</reference>
<comment type="similarity">
    <text evidence="4 15">In the N-terminal section; belongs to the cytidine and deoxycytidylate deaminase family.</text>
</comment>
<evidence type="ECO:0000313" key="21">
    <source>
        <dbReference type="Proteomes" id="UP000824165"/>
    </source>
</evidence>
<keyword evidence="6 15" id="KW-0686">Riboflavin biosynthesis</keyword>
<feature type="binding site" evidence="18">
    <location>
        <position position="72"/>
    </location>
    <ligand>
        <name>Zn(2+)</name>
        <dbReference type="ChEBI" id="CHEBI:29105"/>
        <note>catalytic</note>
    </ligand>
</feature>
<comment type="pathway">
    <text evidence="2 15">Cofactor biosynthesis; riboflavin biosynthesis; 5-amino-6-(D-ribitylamino)uracil from GTP: step 2/4.</text>
</comment>
<evidence type="ECO:0000256" key="7">
    <source>
        <dbReference type="ARBA" id="ARBA00022723"/>
    </source>
</evidence>
<feature type="binding site" evidence="17">
    <location>
        <position position="193"/>
    </location>
    <ligand>
        <name>NADP(+)</name>
        <dbReference type="ChEBI" id="CHEBI:58349"/>
    </ligand>
</feature>
<feature type="binding site" evidence="17">
    <location>
        <position position="151"/>
    </location>
    <ligand>
        <name>NADP(+)</name>
        <dbReference type="ChEBI" id="CHEBI:58349"/>
    </ligand>
</feature>
<evidence type="ECO:0000256" key="12">
    <source>
        <dbReference type="ARBA" id="ARBA00023268"/>
    </source>
</evidence>
<evidence type="ECO:0000256" key="16">
    <source>
        <dbReference type="PIRSR" id="PIRSR006769-1"/>
    </source>
</evidence>
<dbReference type="GO" id="GO:0008703">
    <property type="term" value="F:5-amino-6-(5-phosphoribosylamino)uracil reductase activity"/>
    <property type="evidence" value="ECO:0007669"/>
    <property type="project" value="UniProtKB-EC"/>
</dbReference>
<name>A0A9D1KPD0_9FIRM</name>
<comment type="caution">
    <text evidence="20">The sequence shown here is derived from an EMBL/GenBank/DDBJ whole genome shotgun (WGS) entry which is preliminary data.</text>
</comment>
<feature type="binding site" evidence="17">
    <location>
        <position position="167"/>
    </location>
    <ligand>
        <name>substrate</name>
    </ligand>
</feature>
<sequence>MDFMKRAAELAKMGEGFTNPNPMVGAVIVKDGKIIGEGYHKKYGEAHAEVNAINSCTESPEGADMYVTLEPCCHTGNQPPCTDAIIAAGIKRVFIGSKDPNPLVSGKGAEILKNAGLEVTEDVEREMCDALNPVFFKYISTGKPYVILKTAVTADGKTSASTGDSKWITGEASRENVHRTRRRVAAVMTGIGTVLRDDPMLTCRISNPKNPVRIICDSSLRIPMDSNIVKTAKEAETIIITLSHDFIKTRELEALGIHVIKAKEKDNRVELTSLMAILGKMKIDSVLIEAGPELCASAFEAGIIDLYQLYIAPKLIGGQNAGSVIGGRGIPKMANAVQLGAPKITVFDDDVMLEYEVKK</sequence>
<evidence type="ECO:0000256" key="13">
    <source>
        <dbReference type="ARBA" id="ARBA00049861"/>
    </source>
</evidence>
<dbReference type="EC" id="3.5.4.26" evidence="15"/>
<dbReference type="NCBIfam" id="TIGR00326">
    <property type="entry name" value="eubact_ribD"/>
    <property type="match status" value="1"/>
</dbReference>
<comment type="catalytic activity">
    <reaction evidence="14 15">
        <text>2,5-diamino-6-hydroxy-4-(5-phosphoribosylamino)-pyrimidine + H2O + H(+) = 5-amino-6-(5-phospho-D-ribosylamino)uracil + NH4(+)</text>
        <dbReference type="Rhea" id="RHEA:21868"/>
        <dbReference type="ChEBI" id="CHEBI:15377"/>
        <dbReference type="ChEBI" id="CHEBI:15378"/>
        <dbReference type="ChEBI" id="CHEBI:28938"/>
        <dbReference type="ChEBI" id="CHEBI:58453"/>
        <dbReference type="ChEBI" id="CHEBI:58614"/>
        <dbReference type="EC" id="3.5.4.26"/>
    </reaction>
</comment>
<dbReference type="InterPro" id="IPR011549">
    <property type="entry name" value="RibD_C"/>
</dbReference>
<dbReference type="PROSITE" id="PS00903">
    <property type="entry name" value="CYT_DCMP_DEAMINASES_1"/>
    <property type="match status" value="1"/>
</dbReference>
<comment type="similarity">
    <text evidence="5 15">In the C-terminal section; belongs to the HTP reductase family.</text>
</comment>
<evidence type="ECO:0000256" key="9">
    <source>
        <dbReference type="ARBA" id="ARBA00022833"/>
    </source>
</evidence>
<dbReference type="EC" id="1.1.1.193" evidence="15"/>
<dbReference type="InterPro" id="IPR016193">
    <property type="entry name" value="Cytidine_deaminase-like"/>
</dbReference>
<comment type="pathway">
    <text evidence="3 15">Cofactor biosynthesis; riboflavin biosynthesis; 5-amino-6-(D-ribitylamino)uracil from GTP: step 3/4.</text>
</comment>
<evidence type="ECO:0000256" key="14">
    <source>
        <dbReference type="ARBA" id="ARBA00049886"/>
    </source>
</evidence>
<comment type="function">
    <text evidence="1 15">Converts 2,5-diamino-6-(ribosylamino)-4(3h)-pyrimidinone 5'-phosphate into 5-amino-6-(ribosylamino)-2,4(1h,3h)-pyrimidinedione 5'-phosphate.</text>
</comment>
<dbReference type="InterPro" id="IPR050765">
    <property type="entry name" value="Riboflavin_Biosynth_HTPR"/>
</dbReference>
<dbReference type="Pfam" id="PF00383">
    <property type="entry name" value="dCMP_cyt_deam_1"/>
    <property type="match status" value="1"/>
</dbReference>
<dbReference type="FunFam" id="3.40.140.10:FF:000025">
    <property type="entry name" value="Riboflavin biosynthesis protein RibD"/>
    <property type="match status" value="1"/>
</dbReference>
<feature type="active site" description="Proton donor" evidence="16">
    <location>
        <position position="49"/>
    </location>
</feature>
<dbReference type="PROSITE" id="PS51747">
    <property type="entry name" value="CYT_DCMP_DEAMINASES_2"/>
    <property type="match status" value="1"/>
</dbReference>
<dbReference type="InterPro" id="IPR016192">
    <property type="entry name" value="APOBEC/CMP_deaminase_Zn-bd"/>
</dbReference>
<comment type="cofactor">
    <cofactor evidence="15 18">
        <name>Zn(2+)</name>
        <dbReference type="ChEBI" id="CHEBI:29105"/>
    </cofactor>
    <text evidence="15 18">Binds 1 zinc ion.</text>
</comment>
<evidence type="ECO:0000256" key="2">
    <source>
        <dbReference type="ARBA" id="ARBA00004882"/>
    </source>
</evidence>
<dbReference type="GO" id="GO:0008835">
    <property type="term" value="F:diaminohydroxyphosphoribosylaminopyrimidine deaminase activity"/>
    <property type="evidence" value="ECO:0007669"/>
    <property type="project" value="UniProtKB-EC"/>
</dbReference>
<evidence type="ECO:0000256" key="1">
    <source>
        <dbReference type="ARBA" id="ARBA00002151"/>
    </source>
</evidence>
<comment type="catalytic activity">
    <reaction evidence="13 15">
        <text>5-amino-6-(5-phospho-D-ribitylamino)uracil + NADP(+) = 5-amino-6-(5-phospho-D-ribosylamino)uracil + NADPH + H(+)</text>
        <dbReference type="Rhea" id="RHEA:17845"/>
        <dbReference type="ChEBI" id="CHEBI:15378"/>
        <dbReference type="ChEBI" id="CHEBI:57783"/>
        <dbReference type="ChEBI" id="CHEBI:58349"/>
        <dbReference type="ChEBI" id="CHEBI:58421"/>
        <dbReference type="ChEBI" id="CHEBI:58453"/>
        <dbReference type="EC" id="1.1.1.193"/>
    </reaction>
</comment>
<dbReference type="NCBIfam" id="TIGR00227">
    <property type="entry name" value="ribD_Cterm"/>
    <property type="match status" value="1"/>
</dbReference>
<dbReference type="PANTHER" id="PTHR38011:SF7">
    <property type="entry name" value="2,5-DIAMINO-6-RIBOSYLAMINO-4(3H)-PYRIMIDINONE 5'-PHOSPHATE REDUCTASE"/>
    <property type="match status" value="1"/>
</dbReference>
<evidence type="ECO:0000256" key="10">
    <source>
        <dbReference type="ARBA" id="ARBA00022857"/>
    </source>
</evidence>
<feature type="binding site" evidence="18">
    <location>
        <position position="47"/>
    </location>
    <ligand>
        <name>Zn(2+)</name>
        <dbReference type="ChEBI" id="CHEBI:29105"/>
        <note>catalytic</note>
    </ligand>
</feature>
<dbReference type="Proteomes" id="UP000824165">
    <property type="component" value="Unassembled WGS sequence"/>
</dbReference>
<feature type="binding site" evidence="17">
    <location>
        <position position="289"/>
    </location>
    <ligand>
        <name>substrate</name>
    </ligand>
</feature>
<keyword evidence="12" id="KW-0511">Multifunctional enzyme</keyword>
<evidence type="ECO:0000256" key="4">
    <source>
        <dbReference type="ARBA" id="ARBA00005259"/>
    </source>
</evidence>
<keyword evidence="11 15" id="KW-0560">Oxidoreductase</keyword>
<evidence type="ECO:0000256" key="15">
    <source>
        <dbReference type="PIRNR" id="PIRNR006769"/>
    </source>
</evidence>
<dbReference type="EMBL" id="DVLU01000061">
    <property type="protein sequence ID" value="HIT85458.1"/>
    <property type="molecule type" value="Genomic_DNA"/>
</dbReference>
<keyword evidence="9 15" id="KW-0862">Zinc</keyword>
<feature type="binding site" evidence="17">
    <location>
        <position position="204"/>
    </location>
    <ligand>
        <name>substrate</name>
    </ligand>
</feature>